<dbReference type="AlphaFoldDB" id="A0A6N9TM45"/>
<evidence type="ECO:0000313" key="1">
    <source>
        <dbReference type="EMBL" id="NDY42305.1"/>
    </source>
</evidence>
<dbReference type="Gene3D" id="3.90.550.10">
    <property type="entry name" value="Spore Coat Polysaccharide Biosynthesis Protein SpsA, Chain A"/>
    <property type="match status" value="1"/>
</dbReference>
<dbReference type="InterPro" id="IPR029044">
    <property type="entry name" value="Nucleotide-diphossugar_trans"/>
</dbReference>
<dbReference type="RefSeq" id="WP_163298449.1">
    <property type="nucleotide sequence ID" value="NZ_JAAGRR010000046.1"/>
</dbReference>
<accession>A0A6N9TM45</accession>
<sequence length="314" mass="37068">MKEFDVPVSLHIFNRPETIKLVLDALRQVRPKYLYVTADGPRKDNNEDVVNCSKARKIIDDSIDWDCELHKNYSETNKGSYKCTSDGISWVFQNVDEAIILEDDCVPDVSFFMFCKELLERYRNDLRIGMISGNNFITSGMKSYPYSYYFSKYNHIWGWATWKRTWQLVDLDMSSWPEFLTYGFDHVFRSKMEKKYWKRLFNDMYEGRKNHWDYKMFLSMQINNMMTIIPSKNLVTNIGVGHDATNCRSKGPFHCLPVQPMDFPLSHPSGFYKLHFAEEFTERNIFSGSIRLKKRIARKIKEIIPGNIPGLSKR</sequence>
<organism evidence="1 2">
    <name type="scientific">Dissulfurirhabdus thermomarina</name>
    <dbReference type="NCBI Taxonomy" id="1765737"/>
    <lineage>
        <taxon>Bacteria</taxon>
        <taxon>Deltaproteobacteria</taxon>
        <taxon>Dissulfurirhabdaceae</taxon>
        <taxon>Dissulfurirhabdus</taxon>
    </lineage>
</organism>
<evidence type="ECO:0000313" key="2">
    <source>
        <dbReference type="Proteomes" id="UP000469346"/>
    </source>
</evidence>
<dbReference type="Proteomes" id="UP000469346">
    <property type="component" value="Unassembled WGS sequence"/>
</dbReference>
<keyword evidence="2" id="KW-1185">Reference proteome</keyword>
<comment type="caution">
    <text evidence="1">The sequence shown here is derived from an EMBL/GenBank/DDBJ whole genome shotgun (WGS) entry which is preliminary data.</text>
</comment>
<proteinExistence type="predicted"/>
<protein>
    <submittedName>
        <fullName evidence="1">Glycosyltransferase family 2 protein</fullName>
    </submittedName>
</protein>
<keyword evidence="1" id="KW-0808">Transferase</keyword>
<dbReference type="SUPFAM" id="SSF53448">
    <property type="entry name" value="Nucleotide-diphospho-sugar transferases"/>
    <property type="match status" value="1"/>
</dbReference>
<gene>
    <name evidence="1" type="ORF">G3N55_05545</name>
</gene>
<reference evidence="1 2" key="1">
    <citation type="submission" date="2020-02" db="EMBL/GenBank/DDBJ databases">
        <title>Comparative genomics of sulfur disproportionating microorganisms.</title>
        <authorList>
            <person name="Ward L.M."/>
            <person name="Bertran E."/>
            <person name="Johnston D.T."/>
        </authorList>
    </citation>
    <scope>NUCLEOTIDE SEQUENCE [LARGE SCALE GENOMIC DNA]</scope>
    <source>
        <strain evidence="1 2">DSM 100025</strain>
    </source>
</reference>
<name>A0A6N9TM45_DISTH</name>
<dbReference type="GO" id="GO:0016740">
    <property type="term" value="F:transferase activity"/>
    <property type="evidence" value="ECO:0007669"/>
    <property type="project" value="UniProtKB-KW"/>
</dbReference>
<dbReference type="EMBL" id="JAAGRR010000046">
    <property type="protein sequence ID" value="NDY42305.1"/>
    <property type="molecule type" value="Genomic_DNA"/>
</dbReference>